<evidence type="ECO:0000259" key="1">
    <source>
        <dbReference type="Pfam" id="PF10026"/>
    </source>
</evidence>
<protein>
    <submittedName>
        <fullName evidence="2">Zn-dependent protease</fullName>
    </submittedName>
</protein>
<sequence>MSVIRTDKWLLEHYEDPIALCEKLTELFADASADEIYDYFIRHGMYRPLKKKRKQLDDKVWEVVQQDEGFLQKEWEGPDIPIYIFPSDERNKWIQKQLGGKSGLAFRDKLFLFISPDNTEDEIKAIFTHEYNHLCRLNRFDKSEEKYTLLDTIVLEGIAENAVRERLGEEMTAKWASFYSDKKIEKMWTDYIVPKQELLRQDYEYQAILFGHSKYPKMLGYCAGYYVVKNYMERYSLSSKELLAVDASVITGDMESSGHE</sequence>
<dbReference type="InterPro" id="IPR018728">
    <property type="entry name" value="DUF2268"/>
</dbReference>
<accession>A0A268AG52</accession>
<comment type="caution">
    <text evidence="2">The sequence shown here is derived from an EMBL/GenBank/DDBJ whole genome shotgun (WGS) entry which is preliminary data.</text>
</comment>
<feature type="domain" description="DUF2268" evidence="1">
    <location>
        <begin position="60"/>
        <end position="250"/>
    </location>
</feature>
<dbReference type="GO" id="GO:0006508">
    <property type="term" value="P:proteolysis"/>
    <property type="evidence" value="ECO:0007669"/>
    <property type="project" value="UniProtKB-KW"/>
</dbReference>
<dbReference type="AlphaFoldDB" id="A0A268AG52"/>
<keyword evidence="2" id="KW-0645">Protease</keyword>
<gene>
    <name evidence="2" type="ORF">CHH64_00300</name>
</gene>
<proteinExistence type="predicted"/>
<name>A0A268AG52_9BACI</name>
<dbReference type="Pfam" id="PF10026">
    <property type="entry name" value="DUF2268"/>
    <property type="match status" value="1"/>
</dbReference>
<dbReference type="Proteomes" id="UP000216013">
    <property type="component" value="Unassembled WGS sequence"/>
</dbReference>
<reference evidence="2 3" key="1">
    <citation type="submission" date="2017-07" db="EMBL/GenBank/DDBJ databases">
        <title>Isolation and whole genome analysis of endospore-forming bacteria from heroin.</title>
        <authorList>
            <person name="Kalinowski J."/>
            <person name="Ahrens B."/>
            <person name="Al-Dilaimi A."/>
            <person name="Winkler A."/>
            <person name="Wibberg D."/>
            <person name="Schleenbecker U."/>
            <person name="Ruckert C."/>
            <person name="Wolfel R."/>
            <person name="Grass G."/>
        </authorList>
    </citation>
    <scope>NUCLEOTIDE SEQUENCE [LARGE SCALE GENOMIC DNA]</scope>
    <source>
        <strain evidence="2 3">7528</strain>
    </source>
</reference>
<evidence type="ECO:0000313" key="3">
    <source>
        <dbReference type="Proteomes" id="UP000216013"/>
    </source>
</evidence>
<evidence type="ECO:0000313" key="2">
    <source>
        <dbReference type="EMBL" id="PAD23091.1"/>
    </source>
</evidence>
<dbReference type="GO" id="GO:0008233">
    <property type="term" value="F:peptidase activity"/>
    <property type="evidence" value="ECO:0007669"/>
    <property type="project" value="UniProtKB-KW"/>
</dbReference>
<dbReference type="RefSeq" id="WP_095260198.1">
    <property type="nucleotide sequence ID" value="NZ_NPBV01000001.1"/>
</dbReference>
<dbReference type="EMBL" id="NPBV01000001">
    <property type="protein sequence ID" value="PAD23091.1"/>
    <property type="molecule type" value="Genomic_DNA"/>
</dbReference>
<keyword evidence="2" id="KW-0378">Hydrolase</keyword>
<organism evidence="2 3">
    <name type="scientific">Terribacillus saccharophilus</name>
    <dbReference type="NCBI Taxonomy" id="361277"/>
    <lineage>
        <taxon>Bacteria</taxon>
        <taxon>Bacillati</taxon>
        <taxon>Bacillota</taxon>
        <taxon>Bacilli</taxon>
        <taxon>Bacillales</taxon>
        <taxon>Bacillaceae</taxon>
        <taxon>Terribacillus</taxon>
    </lineage>
</organism>